<dbReference type="GO" id="GO:0032040">
    <property type="term" value="C:small-subunit processome"/>
    <property type="evidence" value="ECO:0007669"/>
    <property type="project" value="TreeGrafter"/>
</dbReference>
<reference evidence="8" key="1">
    <citation type="submission" date="2023-11" db="EMBL/GenBank/DDBJ databases">
        <title>Genome assemblies of two species of porcelain crab, Petrolisthes cinctipes and Petrolisthes manimaculis (Anomura: Porcellanidae).</title>
        <authorList>
            <person name="Angst P."/>
        </authorList>
    </citation>
    <scope>NUCLEOTIDE SEQUENCE</scope>
    <source>
        <strain evidence="8">PB745_02</strain>
        <tissue evidence="8">Gill</tissue>
    </source>
</reference>
<evidence type="ECO:0000256" key="6">
    <source>
        <dbReference type="SAM" id="MobiDB-lite"/>
    </source>
</evidence>
<dbReference type="GO" id="GO:0000462">
    <property type="term" value="P:maturation of SSU-rRNA from tricistronic rRNA transcript (SSU-rRNA, 5.8S rRNA, LSU-rRNA)"/>
    <property type="evidence" value="ECO:0007669"/>
    <property type="project" value="TreeGrafter"/>
</dbReference>
<feature type="region of interest" description="Disordered" evidence="6">
    <location>
        <begin position="1"/>
        <end position="42"/>
    </location>
</feature>
<evidence type="ECO:0000256" key="3">
    <source>
        <dbReference type="ARBA" id="ARBA00022553"/>
    </source>
</evidence>
<evidence type="ECO:0000313" key="8">
    <source>
        <dbReference type="EMBL" id="KAK4306553.1"/>
    </source>
</evidence>
<feature type="region of interest" description="Disordered" evidence="6">
    <location>
        <begin position="62"/>
        <end position="113"/>
    </location>
</feature>
<keyword evidence="4" id="KW-0539">Nucleus</keyword>
<feature type="coiled-coil region" evidence="5">
    <location>
        <begin position="128"/>
        <end position="162"/>
    </location>
</feature>
<feature type="region of interest" description="Disordered" evidence="6">
    <location>
        <begin position="418"/>
        <end position="437"/>
    </location>
</feature>
<evidence type="ECO:0000256" key="5">
    <source>
        <dbReference type="SAM" id="Coils"/>
    </source>
</evidence>
<dbReference type="InterPro" id="IPR018972">
    <property type="entry name" value="Sas10_C_dom"/>
</dbReference>
<evidence type="ECO:0000313" key="9">
    <source>
        <dbReference type="Proteomes" id="UP001292094"/>
    </source>
</evidence>
<comment type="subcellular location">
    <subcellularLocation>
        <location evidence="1">Nucleus</location>
    </subcellularLocation>
</comment>
<feature type="region of interest" description="Disordered" evidence="6">
    <location>
        <begin position="162"/>
        <end position="187"/>
    </location>
</feature>
<feature type="compositionally biased region" description="Polar residues" evidence="6">
    <location>
        <begin position="15"/>
        <end position="31"/>
    </location>
</feature>
<keyword evidence="9" id="KW-1185">Reference proteome</keyword>
<dbReference type="PANTHER" id="PTHR13237">
    <property type="entry name" value="SOMETHING ABOUT SILENCING PROTEIN 10-RELATED"/>
    <property type="match status" value="1"/>
</dbReference>
<feature type="coiled-coil region" evidence="5">
    <location>
        <begin position="439"/>
        <end position="466"/>
    </location>
</feature>
<feature type="region of interest" description="Disordered" evidence="6">
    <location>
        <begin position="365"/>
        <end position="411"/>
    </location>
</feature>
<keyword evidence="5" id="KW-0175">Coiled coil</keyword>
<comment type="similarity">
    <text evidence="2">Belongs to the SAS10 family.</text>
</comment>
<organism evidence="8 9">
    <name type="scientific">Petrolisthes manimaculis</name>
    <dbReference type="NCBI Taxonomy" id="1843537"/>
    <lineage>
        <taxon>Eukaryota</taxon>
        <taxon>Metazoa</taxon>
        <taxon>Ecdysozoa</taxon>
        <taxon>Arthropoda</taxon>
        <taxon>Crustacea</taxon>
        <taxon>Multicrustacea</taxon>
        <taxon>Malacostraca</taxon>
        <taxon>Eumalacostraca</taxon>
        <taxon>Eucarida</taxon>
        <taxon>Decapoda</taxon>
        <taxon>Pleocyemata</taxon>
        <taxon>Anomura</taxon>
        <taxon>Galatheoidea</taxon>
        <taxon>Porcellanidae</taxon>
        <taxon>Petrolisthes</taxon>
    </lineage>
</organism>
<keyword evidence="3" id="KW-0597">Phosphoprotein</keyword>
<protein>
    <recommendedName>
        <fullName evidence="7">Sas10 C-terminal domain-containing protein</fullName>
    </recommendedName>
</protein>
<feature type="domain" description="Sas10 C-terminal" evidence="7">
    <location>
        <begin position="407"/>
        <end position="480"/>
    </location>
</feature>
<feature type="compositionally biased region" description="Acidic residues" evidence="6">
    <location>
        <begin position="77"/>
        <end position="101"/>
    </location>
</feature>
<sequence length="481" mass="55324">MGKRRKSHGGGQTPGGKTQRNVDNLSSSLVDPTSRGFVHDEVDDYEDETDMLALTKAKKMMGTKSFSREQVLAIDGSSDDEDSGDDHDSDEDEMFMEDDIVDEYKEREDDERAWGKNKKRYIGTDTTDERIMKQIRGDKEELNRLEEEAARKLQDRLAAELEHLPTDDLIPQEEEEEKPKERQVESSLELDLSRLSKSKKLQLLKRESPEFLPLVEDLKKKCAELRNFLGPLMEGVKRDHITSPSICQYITTKYRLVLNYVCTVSVYMLIKTNQGSTWNHPVLGRLAQYRQLLQELTPCDEQLTPQLQKIIPDIKAAVEASSKAAAASTKRKPKTLQILRKKRKLDEDTDVRKNKLSQLLDDSDLTDDDWKQEEKKPVLNQEAEASSGEEDEAKAPVEEETGDTLDEDGRRAITYQISKNKGLIPSRKKDERNPRVKYRRKYKAKLKKRKGQVREVKREVRRYEGETSGIKAHTIKSTKIK</sequence>
<feature type="compositionally biased region" description="Basic and acidic residues" evidence="6">
    <location>
        <begin position="368"/>
        <end position="377"/>
    </location>
</feature>
<dbReference type="PANTHER" id="PTHR13237:SF8">
    <property type="entry name" value="SOMETHING ABOUT SILENCING PROTEIN 10"/>
    <property type="match status" value="1"/>
</dbReference>
<feature type="compositionally biased region" description="Acidic residues" evidence="6">
    <location>
        <begin position="387"/>
        <end position="406"/>
    </location>
</feature>
<evidence type="ECO:0000256" key="1">
    <source>
        <dbReference type="ARBA" id="ARBA00004123"/>
    </source>
</evidence>
<gene>
    <name evidence="8" type="ORF">Pmani_021603</name>
</gene>
<dbReference type="AlphaFoldDB" id="A0AAE1PDR7"/>
<evidence type="ECO:0000259" key="7">
    <source>
        <dbReference type="Pfam" id="PF09368"/>
    </source>
</evidence>
<dbReference type="Pfam" id="PF09368">
    <property type="entry name" value="Sas10"/>
    <property type="match status" value="1"/>
</dbReference>
<proteinExistence type="inferred from homology"/>
<feature type="compositionally biased region" description="Basic and acidic residues" evidence="6">
    <location>
        <begin position="102"/>
        <end position="113"/>
    </location>
</feature>
<comment type="caution">
    <text evidence="8">The sequence shown here is derived from an EMBL/GenBank/DDBJ whole genome shotgun (WGS) entry which is preliminary data.</text>
</comment>
<dbReference type="InterPro" id="IPR007146">
    <property type="entry name" value="Sas10/Utp3/C1D"/>
</dbReference>
<evidence type="ECO:0000256" key="2">
    <source>
        <dbReference type="ARBA" id="ARBA00010979"/>
    </source>
</evidence>
<dbReference type="Proteomes" id="UP001292094">
    <property type="component" value="Unassembled WGS sequence"/>
</dbReference>
<accession>A0AAE1PDR7</accession>
<name>A0AAE1PDR7_9EUCA</name>
<dbReference type="EMBL" id="JAWZYT010002113">
    <property type="protein sequence ID" value="KAK4306553.1"/>
    <property type="molecule type" value="Genomic_DNA"/>
</dbReference>
<dbReference type="Pfam" id="PF04000">
    <property type="entry name" value="Sas10_Utp3"/>
    <property type="match status" value="1"/>
</dbReference>
<evidence type="ECO:0000256" key="4">
    <source>
        <dbReference type="ARBA" id="ARBA00023242"/>
    </source>
</evidence>